<dbReference type="eggNOG" id="COG0523">
    <property type="taxonomic scope" value="Bacteria"/>
</dbReference>
<proteinExistence type="predicted"/>
<dbReference type="AlphaFoldDB" id="D2U8A6"/>
<feature type="domain" description="CobW C-terminal" evidence="2">
    <location>
        <begin position="266"/>
        <end position="419"/>
    </location>
</feature>
<dbReference type="PANTHER" id="PTHR43603:SF1">
    <property type="entry name" value="ZINC-REGULATED GTPASE METALLOPROTEIN ACTIVATOR 1"/>
    <property type="match status" value="1"/>
</dbReference>
<reference evidence="3 4" key="1">
    <citation type="journal article" date="2009" name="BMC Genomics">
        <title>The complete genome sequence of Xanthomonas albilineans provides new insights into the reductive genome evolution of the xylem-limited Xanthomonadaceae.</title>
        <authorList>
            <person name="Pieretti I."/>
            <person name="Royer M."/>
            <person name="Barbe V."/>
            <person name="Carrere S."/>
            <person name="Koebnik R."/>
            <person name="Cociancich S."/>
            <person name="Couloux A."/>
            <person name="Darrasse A."/>
            <person name="Gouzy J."/>
            <person name="Jacques M.A."/>
            <person name="Lauber E."/>
            <person name="Manceau C."/>
            <person name="Mangenot S."/>
            <person name="Poussier S."/>
            <person name="Segurens B."/>
            <person name="Szurek B."/>
            <person name="Verdier V."/>
            <person name="Arlat M."/>
            <person name="Rott P."/>
        </authorList>
    </citation>
    <scope>NUCLEOTIDE SEQUENCE [LARGE SCALE GENOMIC DNA]</scope>
    <source>
        <strain evidence="4">GPE PC73 / CFBP 7063</strain>
    </source>
</reference>
<dbReference type="SUPFAM" id="SSF52540">
    <property type="entry name" value="P-loop containing nucleoside triphosphate hydrolases"/>
    <property type="match status" value="1"/>
</dbReference>
<dbReference type="PANTHER" id="PTHR43603">
    <property type="entry name" value="COBW DOMAIN-CONTAINING PROTEIN DDB_G0274527"/>
    <property type="match status" value="1"/>
</dbReference>
<keyword evidence="4" id="KW-1185">Reference proteome</keyword>
<dbReference type="InterPro" id="IPR003495">
    <property type="entry name" value="CobW/HypB/UreG_nucleotide-bd"/>
</dbReference>
<name>D2U8A6_XANAP</name>
<dbReference type="Gene3D" id="3.40.50.300">
    <property type="entry name" value="P-loop containing nucleotide triphosphate hydrolases"/>
    <property type="match status" value="1"/>
</dbReference>
<dbReference type="EMBL" id="FP565176">
    <property type="protein sequence ID" value="CBA14702.1"/>
    <property type="molecule type" value="Genomic_DNA"/>
</dbReference>
<gene>
    <name evidence="3" type="ordered locus">XALc_0156</name>
</gene>
<accession>D2U8A6</accession>
<comment type="function">
    <text evidence="1">Zinc chaperone that directly transfers zinc cofactor to target proteins, thereby activating them. Zinc is transferred from the CXCC motif in the GTPase domain to the zinc binding site in target proteins in a process requiring GTP hydrolysis.</text>
</comment>
<protein>
    <submittedName>
        <fullName evidence="3">Putative cobalamin synthesis protein</fullName>
    </submittedName>
</protein>
<dbReference type="InterPro" id="IPR011629">
    <property type="entry name" value="CobW-like_C"/>
</dbReference>
<dbReference type="CDD" id="cd03112">
    <property type="entry name" value="CobW-like"/>
    <property type="match status" value="1"/>
</dbReference>
<dbReference type="Proteomes" id="UP000001890">
    <property type="component" value="Chromosome"/>
</dbReference>
<dbReference type="InterPro" id="IPR051927">
    <property type="entry name" value="Zn_Chap_cDPG_Synth"/>
</dbReference>
<dbReference type="KEGG" id="xal:XALC_0156"/>
<sequence>MSAMSISAVSDRRLPVTVLSGFLGAGKTTLLNNVLRNREGRRVAVIVNDMSEINIDAALVREGGAALSRTEETLVEFSNGCICCTLRDDLRQEVQRLADSGRYDYLLIESTGISEPMPVAATFAMRDADGHGLADVARLDTMLTVVDGVSFLRDFASAERLTDRGLQAGDDDDRGLVNLLVEQIEFADVIVISKSDLADTVMLDRTRAVLRALNRDARIVEASRGDVPLDLVLETGRFDFVRAQLAPGWMQALRGEHTPETEQFDIGSFVYRARRPFHPLRFAHLTQRGLRDVIRSKGFFWLASRMDWVGELSIVGPAIQTQAAGFWYAARERVDQGLLETPLVLPPSPLPYTELGWQRQQTACWNAPPPQAEEVGDAREYAALRAMWHPLWGDRRQELAVIGVGLDEVRVRAELDACLLDDAELRQGPVAWQGLDDPFPAWRR</sequence>
<evidence type="ECO:0000313" key="4">
    <source>
        <dbReference type="Proteomes" id="UP000001890"/>
    </source>
</evidence>
<evidence type="ECO:0000256" key="1">
    <source>
        <dbReference type="ARBA" id="ARBA00045658"/>
    </source>
</evidence>
<organism evidence="3 4">
    <name type="scientific">Xanthomonas albilineans (strain GPE PC73 / CFBP 7063)</name>
    <dbReference type="NCBI Taxonomy" id="380358"/>
    <lineage>
        <taxon>Bacteria</taxon>
        <taxon>Pseudomonadati</taxon>
        <taxon>Pseudomonadota</taxon>
        <taxon>Gammaproteobacteria</taxon>
        <taxon>Lysobacterales</taxon>
        <taxon>Lysobacteraceae</taxon>
        <taxon>Xanthomonas</taxon>
    </lineage>
</organism>
<dbReference type="SMART" id="SM00833">
    <property type="entry name" value="CobW_C"/>
    <property type="match status" value="1"/>
</dbReference>
<evidence type="ECO:0000259" key="2">
    <source>
        <dbReference type="SMART" id="SM00833"/>
    </source>
</evidence>
<evidence type="ECO:0000313" key="3">
    <source>
        <dbReference type="EMBL" id="CBA14702.1"/>
    </source>
</evidence>
<dbReference type="Pfam" id="PF07683">
    <property type="entry name" value="CobW_C"/>
    <property type="match status" value="1"/>
</dbReference>
<dbReference type="InterPro" id="IPR027417">
    <property type="entry name" value="P-loop_NTPase"/>
</dbReference>
<dbReference type="STRING" id="380358.XALC_0156"/>
<dbReference type="Pfam" id="PF02492">
    <property type="entry name" value="cobW"/>
    <property type="match status" value="1"/>
</dbReference>